<dbReference type="RefSeq" id="WP_189033622.1">
    <property type="nucleotide sequence ID" value="NZ_BMNE01000008.1"/>
</dbReference>
<accession>A0ABQ2KVE4</accession>
<proteinExistence type="predicted"/>
<protein>
    <recommendedName>
        <fullName evidence="3">DUF742 domain-containing protein</fullName>
    </recommendedName>
</protein>
<evidence type="ECO:0008006" key="3">
    <source>
        <dbReference type="Google" id="ProtNLM"/>
    </source>
</evidence>
<name>A0ABQ2KVE4_9NOCA</name>
<dbReference type="InterPro" id="IPR007995">
    <property type="entry name" value="DUF742"/>
</dbReference>
<dbReference type="Proteomes" id="UP000658127">
    <property type="component" value="Unassembled WGS sequence"/>
</dbReference>
<organism evidence="1 2">
    <name type="scientific">Nocardia rhizosphaerihabitans</name>
    <dbReference type="NCBI Taxonomy" id="1691570"/>
    <lineage>
        <taxon>Bacteria</taxon>
        <taxon>Bacillati</taxon>
        <taxon>Actinomycetota</taxon>
        <taxon>Actinomycetes</taxon>
        <taxon>Mycobacteriales</taxon>
        <taxon>Nocardiaceae</taxon>
        <taxon>Nocardia</taxon>
    </lineage>
</organism>
<evidence type="ECO:0000313" key="2">
    <source>
        <dbReference type="Proteomes" id="UP000658127"/>
    </source>
</evidence>
<evidence type="ECO:0000313" key="1">
    <source>
        <dbReference type="EMBL" id="GGN94518.1"/>
    </source>
</evidence>
<reference evidence="2" key="1">
    <citation type="journal article" date="2019" name="Int. J. Syst. Evol. Microbiol.">
        <title>The Global Catalogue of Microorganisms (GCM) 10K type strain sequencing project: providing services to taxonomists for standard genome sequencing and annotation.</title>
        <authorList>
            <consortium name="The Broad Institute Genomics Platform"/>
            <consortium name="The Broad Institute Genome Sequencing Center for Infectious Disease"/>
            <person name="Wu L."/>
            <person name="Ma J."/>
        </authorList>
    </citation>
    <scope>NUCLEOTIDE SEQUENCE [LARGE SCALE GENOMIC DNA]</scope>
    <source>
        <strain evidence="2">CGMCC 4.7329</strain>
    </source>
</reference>
<keyword evidence="2" id="KW-1185">Reference proteome</keyword>
<dbReference type="PANTHER" id="PTHR36221">
    <property type="entry name" value="DUF742 DOMAIN-CONTAINING PROTEIN"/>
    <property type="match status" value="1"/>
</dbReference>
<sequence>MSDEREHWYEEDAGPIVRLYAVTRGRGRTQRDELDLTTLLVDAGAGTRLRRTEPEYAAIVELCRTPMAVAEVSAHLGLPLNLAKVLIADLIDEGRLVARAPQHRTVGSADLDVLRAVLAGIRRVDS</sequence>
<dbReference type="PANTHER" id="PTHR36221:SF1">
    <property type="entry name" value="DUF742 DOMAIN-CONTAINING PROTEIN"/>
    <property type="match status" value="1"/>
</dbReference>
<dbReference type="Pfam" id="PF05331">
    <property type="entry name" value="DUF742"/>
    <property type="match status" value="1"/>
</dbReference>
<dbReference type="EMBL" id="BMNE01000008">
    <property type="protein sequence ID" value="GGN94518.1"/>
    <property type="molecule type" value="Genomic_DNA"/>
</dbReference>
<comment type="caution">
    <text evidence="1">The sequence shown here is derived from an EMBL/GenBank/DDBJ whole genome shotgun (WGS) entry which is preliminary data.</text>
</comment>
<gene>
    <name evidence="1" type="ORF">GCM10011610_57580</name>
</gene>